<dbReference type="InterPro" id="IPR001356">
    <property type="entry name" value="HD"/>
</dbReference>
<dbReference type="InterPro" id="IPR017970">
    <property type="entry name" value="Homeobox_CS"/>
</dbReference>
<keyword evidence="3 4" id="KW-0539">Nucleus</keyword>
<dbReference type="SUPFAM" id="SSF46689">
    <property type="entry name" value="Homeodomain-like"/>
    <property type="match status" value="1"/>
</dbReference>
<dbReference type="PRINTS" id="PR00024">
    <property type="entry name" value="HOMEOBOX"/>
</dbReference>
<keyword evidence="2 4" id="KW-0371">Homeobox</keyword>
<dbReference type="Pfam" id="PF00046">
    <property type="entry name" value="Homeodomain"/>
    <property type="match status" value="1"/>
</dbReference>
<organism evidence="8 9">
    <name type="scientific">Fasciola gigantica</name>
    <name type="common">Giant liver fluke</name>
    <dbReference type="NCBI Taxonomy" id="46835"/>
    <lineage>
        <taxon>Eukaryota</taxon>
        <taxon>Metazoa</taxon>
        <taxon>Spiralia</taxon>
        <taxon>Lophotrochozoa</taxon>
        <taxon>Platyhelminthes</taxon>
        <taxon>Trematoda</taxon>
        <taxon>Digenea</taxon>
        <taxon>Plagiorchiida</taxon>
        <taxon>Echinostomata</taxon>
        <taxon>Echinostomatoidea</taxon>
        <taxon>Fasciolidae</taxon>
        <taxon>Fasciola</taxon>
    </lineage>
</organism>
<proteinExistence type="predicted"/>
<evidence type="ECO:0000256" key="6">
    <source>
        <dbReference type="SAM" id="MobiDB-lite"/>
    </source>
</evidence>
<dbReference type="InterPro" id="IPR009057">
    <property type="entry name" value="Homeodomain-like_sf"/>
</dbReference>
<protein>
    <submittedName>
        <fullName evidence="8">Homeodomain protein</fullName>
    </submittedName>
</protein>
<dbReference type="InterPro" id="IPR000047">
    <property type="entry name" value="HTH_motif"/>
</dbReference>
<feature type="DNA-binding region" description="Homeobox" evidence="4">
    <location>
        <begin position="119"/>
        <end position="178"/>
    </location>
</feature>
<evidence type="ECO:0000313" key="8">
    <source>
        <dbReference type="EMBL" id="TPP59529.1"/>
    </source>
</evidence>
<dbReference type="InterPro" id="IPR020479">
    <property type="entry name" value="HD_metazoa"/>
</dbReference>
<comment type="caution">
    <text evidence="8">The sequence shown here is derived from an EMBL/GenBank/DDBJ whole genome shotgun (WGS) entry which is preliminary data.</text>
</comment>
<evidence type="ECO:0000256" key="2">
    <source>
        <dbReference type="ARBA" id="ARBA00023155"/>
    </source>
</evidence>
<dbReference type="CDD" id="cd00086">
    <property type="entry name" value="homeodomain"/>
    <property type="match status" value="1"/>
</dbReference>
<dbReference type="PROSITE" id="PS50071">
    <property type="entry name" value="HOMEOBOX_2"/>
    <property type="match status" value="1"/>
</dbReference>
<sequence>MLRDLHSDHLFISSLKEEKIDGFQSHFCNQNKAVSLREIPSSSTTRADELRTESEQEPESLANTGICKRNKLVLVENILSNNTTDSKTATSVIGRRTRLCDLPLKRRSFEGSSVVSSTSKRPRSAYTNQQLVELEKEFHYSNYLAQPRRLELAEQLGLTERQIKIWFQNRRMKQKKDSRPAIRTSDRSKESSFECSNQFYLQPGSMQSIRNPPSSMICPKATLAVQINPLVIQGLPLDIDSENHHVQASGNPSVYKSANGWSHHSNMMGSPVMMTKPMVISSQHCNIAACEKCASLDFNSRPCVPHRSMTSWNCQSRCICVTEEVSSNGSYNNADFVRTNRNLFNGNCASNFVQQ</sequence>
<reference evidence="8 9" key="1">
    <citation type="submission" date="2019-04" db="EMBL/GenBank/DDBJ databases">
        <title>Annotation for the trematode Fasciola gigantica.</title>
        <authorList>
            <person name="Choi Y.-J."/>
        </authorList>
    </citation>
    <scope>NUCLEOTIDE SEQUENCE [LARGE SCALE GENOMIC DNA]</scope>
    <source>
        <strain evidence="8">Uganda_cow_1</strain>
    </source>
</reference>
<comment type="subcellular location">
    <subcellularLocation>
        <location evidence="4 5">Nucleus</location>
    </subcellularLocation>
</comment>
<evidence type="ECO:0000313" key="9">
    <source>
        <dbReference type="Proteomes" id="UP000316759"/>
    </source>
</evidence>
<dbReference type="GO" id="GO:0000981">
    <property type="term" value="F:DNA-binding transcription factor activity, RNA polymerase II-specific"/>
    <property type="evidence" value="ECO:0007669"/>
    <property type="project" value="InterPro"/>
</dbReference>
<dbReference type="GO" id="GO:0000978">
    <property type="term" value="F:RNA polymerase II cis-regulatory region sequence-specific DNA binding"/>
    <property type="evidence" value="ECO:0007669"/>
    <property type="project" value="TreeGrafter"/>
</dbReference>
<dbReference type="GO" id="GO:0045944">
    <property type="term" value="P:positive regulation of transcription by RNA polymerase II"/>
    <property type="evidence" value="ECO:0007669"/>
    <property type="project" value="UniProtKB-ARBA"/>
</dbReference>
<evidence type="ECO:0000259" key="7">
    <source>
        <dbReference type="PROSITE" id="PS50071"/>
    </source>
</evidence>
<gene>
    <name evidence="8" type="ORF">FGIG_06282</name>
</gene>
<evidence type="ECO:0000256" key="3">
    <source>
        <dbReference type="ARBA" id="ARBA00023242"/>
    </source>
</evidence>
<keyword evidence="1 4" id="KW-0238">DNA-binding</keyword>
<keyword evidence="9" id="KW-1185">Reference proteome</keyword>
<accession>A0A504YH28</accession>
<dbReference type="PANTHER" id="PTHR45664">
    <property type="entry name" value="PROTEIN ZERKNUELLT 1-RELATED"/>
    <property type="match status" value="1"/>
</dbReference>
<dbReference type="Proteomes" id="UP000316759">
    <property type="component" value="Unassembled WGS sequence"/>
</dbReference>
<dbReference type="PROSITE" id="PS00027">
    <property type="entry name" value="HOMEOBOX_1"/>
    <property type="match status" value="1"/>
</dbReference>
<evidence type="ECO:0000256" key="5">
    <source>
        <dbReference type="RuleBase" id="RU000682"/>
    </source>
</evidence>
<dbReference type="EMBL" id="SUNJ01010579">
    <property type="protein sequence ID" value="TPP59529.1"/>
    <property type="molecule type" value="Genomic_DNA"/>
</dbReference>
<evidence type="ECO:0000256" key="1">
    <source>
        <dbReference type="ARBA" id="ARBA00023125"/>
    </source>
</evidence>
<dbReference type="STRING" id="46835.A0A504YH28"/>
<dbReference type="Gene3D" id="1.10.10.60">
    <property type="entry name" value="Homeodomain-like"/>
    <property type="match status" value="1"/>
</dbReference>
<name>A0A504YH28_FASGI</name>
<dbReference type="AlphaFoldDB" id="A0A504YH28"/>
<feature type="region of interest" description="Disordered" evidence="6">
    <location>
        <begin position="38"/>
        <end position="61"/>
    </location>
</feature>
<dbReference type="PANTHER" id="PTHR45664:SF12">
    <property type="entry name" value="PANCREAS_DUODENUM HOMEOBOX PROTEIN 1"/>
    <property type="match status" value="1"/>
</dbReference>
<dbReference type="OrthoDB" id="6159439at2759"/>
<dbReference type="PRINTS" id="PR00031">
    <property type="entry name" value="HTHREPRESSR"/>
</dbReference>
<dbReference type="SMART" id="SM00389">
    <property type="entry name" value="HOX"/>
    <property type="match status" value="1"/>
</dbReference>
<evidence type="ECO:0000256" key="4">
    <source>
        <dbReference type="PROSITE-ProRule" id="PRU00108"/>
    </source>
</evidence>
<dbReference type="GO" id="GO:0005634">
    <property type="term" value="C:nucleus"/>
    <property type="evidence" value="ECO:0007669"/>
    <property type="project" value="UniProtKB-SubCell"/>
</dbReference>
<feature type="domain" description="Homeobox" evidence="7">
    <location>
        <begin position="117"/>
        <end position="177"/>
    </location>
</feature>